<evidence type="ECO:0000256" key="6">
    <source>
        <dbReference type="SAM" id="Phobius"/>
    </source>
</evidence>
<keyword evidence="3 6" id="KW-0812">Transmembrane</keyword>
<dbReference type="Pfam" id="PF03073">
    <property type="entry name" value="TspO_MBR"/>
    <property type="match status" value="1"/>
</dbReference>
<dbReference type="InterPro" id="IPR004307">
    <property type="entry name" value="TspO_MBR"/>
</dbReference>
<evidence type="ECO:0000256" key="4">
    <source>
        <dbReference type="ARBA" id="ARBA00022989"/>
    </source>
</evidence>
<feature type="transmembrane region" description="Helical" evidence="6">
    <location>
        <begin position="52"/>
        <end position="71"/>
    </location>
</feature>
<evidence type="ECO:0000313" key="7">
    <source>
        <dbReference type="EMBL" id="JAG21049.1"/>
    </source>
</evidence>
<dbReference type="AlphaFoldDB" id="A0A0A9XM68"/>
<dbReference type="Gene3D" id="1.20.1260.100">
    <property type="entry name" value="TspO/MBR protein"/>
    <property type="match status" value="1"/>
</dbReference>
<dbReference type="InterPro" id="IPR038330">
    <property type="entry name" value="TspO/MBR-related_sf"/>
</dbReference>
<evidence type="ECO:0000256" key="5">
    <source>
        <dbReference type="ARBA" id="ARBA00023136"/>
    </source>
</evidence>
<name>A0A0A9XM68_LYGHE</name>
<accession>A0A0A9XM68</accession>
<gene>
    <name evidence="7" type="primary">TSPO_11</name>
    <name evidence="7" type="ORF">CM83_99103</name>
</gene>
<proteinExistence type="inferred from homology"/>
<evidence type="ECO:0000256" key="3">
    <source>
        <dbReference type="ARBA" id="ARBA00022692"/>
    </source>
</evidence>
<sequence length="174" mass="20258">MSIIWMIDLTFAPLIGYGFTYNATEFLKEPCPWLDEASQPSWAIEYEHEKLYSAWLVGSNILAGLSSVLLYRLSAEMEESARIGLDLPLTLYFGQVVLWWFHYPLVHYLCSLPMGWIDITMAGVASAIATFYYAEYSLIACGMMIPYVALMWYHIVWDTFMLWRTYKDSRRGRK</sequence>
<organism evidence="7">
    <name type="scientific">Lygus hesperus</name>
    <name type="common">Western plant bug</name>
    <dbReference type="NCBI Taxonomy" id="30085"/>
    <lineage>
        <taxon>Eukaryota</taxon>
        <taxon>Metazoa</taxon>
        <taxon>Ecdysozoa</taxon>
        <taxon>Arthropoda</taxon>
        <taxon>Hexapoda</taxon>
        <taxon>Insecta</taxon>
        <taxon>Pterygota</taxon>
        <taxon>Neoptera</taxon>
        <taxon>Paraneoptera</taxon>
        <taxon>Hemiptera</taxon>
        <taxon>Heteroptera</taxon>
        <taxon>Panheteroptera</taxon>
        <taxon>Cimicomorpha</taxon>
        <taxon>Miridae</taxon>
        <taxon>Mirini</taxon>
        <taxon>Lygus</taxon>
    </lineage>
</organism>
<feature type="transmembrane region" description="Helical" evidence="6">
    <location>
        <begin position="83"/>
        <end position="102"/>
    </location>
</feature>
<dbReference type="GO" id="GO:0016020">
    <property type="term" value="C:membrane"/>
    <property type="evidence" value="ECO:0007669"/>
    <property type="project" value="UniProtKB-SubCell"/>
</dbReference>
<keyword evidence="5 6" id="KW-0472">Membrane</keyword>
<dbReference type="EMBL" id="GBHO01022555">
    <property type="protein sequence ID" value="JAG21049.1"/>
    <property type="molecule type" value="Transcribed_RNA"/>
</dbReference>
<reference evidence="7" key="2">
    <citation type="submission" date="2014-07" db="EMBL/GenBank/DDBJ databases">
        <authorList>
            <person name="Hull J."/>
        </authorList>
    </citation>
    <scope>NUCLEOTIDE SEQUENCE</scope>
</reference>
<protein>
    <submittedName>
        <fullName evidence="7">Translocator protein</fullName>
    </submittedName>
</protein>
<feature type="transmembrane region" description="Helical" evidence="6">
    <location>
        <begin position="114"/>
        <end position="133"/>
    </location>
</feature>
<evidence type="ECO:0000256" key="1">
    <source>
        <dbReference type="ARBA" id="ARBA00004141"/>
    </source>
</evidence>
<feature type="transmembrane region" description="Helical" evidence="6">
    <location>
        <begin position="145"/>
        <end position="166"/>
    </location>
</feature>
<reference evidence="7" key="1">
    <citation type="journal article" date="2014" name="PLoS ONE">
        <title>Transcriptome-Based Identification of ABC Transporters in the Western Tarnished Plant Bug Lygus hesperus.</title>
        <authorList>
            <person name="Hull J.J."/>
            <person name="Chaney K."/>
            <person name="Geib S.M."/>
            <person name="Fabrick J.A."/>
            <person name="Brent C.S."/>
            <person name="Walsh D."/>
            <person name="Lavine L.C."/>
        </authorList>
    </citation>
    <scope>NUCLEOTIDE SEQUENCE</scope>
</reference>
<comment type="similarity">
    <text evidence="2">Belongs to the TspO/BZRP family.</text>
</comment>
<evidence type="ECO:0000256" key="2">
    <source>
        <dbReference type="ARBA" id="ARBA00007524"/>
    </source>
</evidence>
<keyword evidence="4 6" id="KW-1133">Transmembrane helix</keyword>
<comment type="subcellular location">
    <subcellularLocation>
        <location evidence="1">Membrane</location>
        <topology evidence="1">Multi-pass membrane protein</topology>
    </subcellularLocation>
</comment>